<accession>A0A2P2JAE9</accession>
<proteinExistence type="predicted"/>
<sequence>MAKSVHKKCFHDTFEVVKAPVVQSISLNRTDDSFALIAKELVHREVVEDGVKDQRTQVFPEKKCLIGDLGAQVFENYSHAVQIPITIFLETLLVVKDYRPLL</sequence>
<protein>
    <submittedName>
        <fullName evidence="1">3-oxo-5-alpha-steroid 4-dehydrogenase family protein</fullName>
    </submittedName>
</protein>
<dbReference type="AlphaFoldDB" id="A0A2P2JAE9"/>
<name>A0A2P2JAE9_RHIMU</name>
<dbReference type="EMBL" id="GGEC01009956">
    <property type="protein sequence ID" value="MBW90439.1"/>
    <property type="molecule type" value="Transcribed_RNA"/>
</dbReference>
<reference evidence="1" key="1">
    <citation type="submission" date="2018-02" db="EMBL/GenBank/DDBJ databases">
        <title>Rhizophora mucronata_Transcriptome.</title>
        <authorList>
            <person name="Meera S.P."/>
            <person name="Sreeshan A."/>
            <person name="Augustine A."/>
        </authorList>
    </citation>
    <scope>NUCLEOTIDE SEQUENCE</scope>
    <source>
        <tissue evidence="1">Leaf</tissue>
    </source>
</reference>
<organism evidence="1">
    <name type="scientific">Rhizophora mucronata</name>
    <name type="common">Asiatic mangrove</name>
    <dbReference type="NCBI Taxonomy" id="61149"/>
    <lineage>
        <taxon>Eukaryota</taxon>
        <taxon>Viridiplantae</taxon>
        <taxon>Streptophyta</taxon>
        <taxon>Embryophyta</taxon>
        <taxon>Tracheophyta</taxon>
        <taxon>Spermatophyta</taxon>
        <taxon>Magnoliopsida</taxon>
        <taxon>eudicotyledons</taxon>
        <taxon>Gunneridae</taxon>
        <taxon>Pentapetalae</taxon>
        <taxon>rosids</taxon>
        <taxon>fabids</taxon>
        <taxon>Malpighiales</taxon>
        <taxon>Rhizophoraceae</taxon>
        <taxon>Rhizophora</taxon>
    </lineage>
</organism>
<evidence type="ECO:0000313" key="1">
    <source>
        <dbReference type="EMBL" id="MBW90439.1"/>
    </source>
</evidence>